<name>A0A0C9VPZ5_SPHS4</name>
<feature type="domain" description="Xylose isomerase-like TIM barrel" evidence="1">
    <location>
        <begin position="28"/>
        <end position="327"/>
    </location>
</feature>
<keyword evidence="3" id="KW-1185">Reference proteome</keyword>
<dbReference type="SUPFAM" id="SSF51658">
    <property type="entry name" value="Xylose isomerase-like"/>
    <property type="match status" value="1"/>
</dbReference>
<dbReference type="Pfam" id="PF01261">
    <property type="entry name" value="AP_endonuc_2"/>
    <property type="match status" value="1"/>
</dbReference>
<proteinExistence type="predicted"/>
<dbReference type="HOGENOM" id="CLU_035063_0_0_1"/>
<dbReference type="AlphaFoldDB" id="A0A0C9VPZ5"/>
<evidence type="ECO:0000259" key="1">
    <source>
        <dbReference type="Pfam" id="PF01261"/>
    </source>
</evidence>
<reference evidence="2 3" key="1">
    <citation type="submission" date="2014-06" db="EMBL/GenBank/DDBJ databases">
        <title>Evolutionary Origins and Diversification of the Mycorrhizal Mutualists.</title>
        <authorList>
            <consortium name="DOE Joint Genome Institute"/>
            <consortium name="Mycorrhizal Genomics Consortium"/>
            <person name="Kohler A."/>
            <person name="Kuo A."/>
            <person name="Nagy L.G."/>
            <person name="Floudas D."/>
            <person name="Copeland A."/>
            <person name="Barry K.W."/>
            <person name="Cichocki N."/>
            <person name="Veneault-Fourrey C."/>
            <person name="LaButti K."/>
            <person name="Lindquist E.A."/>
            <person name="Lipzen A."/>
            <person name="Lundell T."/>
            <person name="Morin E."/>
            <person name="Murat C."/>
            <person name="Riley R."/>
            <person name="Ohm R."/>
            <person name="Sun H."/>
            <person name="Tunlid A."/>
            <person name="Henrissat B."/>
            <person name="Grigoriev I.V."/>
            <person name="Hibbett D.S."/>
            <person name="Martin F."/>
        </authorList>
    </citation>
    <scope>NUCLEOTIDE SEQUENCE [LARGE SCALE GENOMIC DNA]</scope>
    <source>
        <strain evidence="2 3">SS14</strain>
    </source>
</reference>
<dbReference type="InterPro" id="IPR050312">
    <property type="entry name" value="IolE/XylAMocC-like"/>
</dbReference>
<organism evidence="2 3">
    <name type="scientific">Sphaerobolus stellatus (strain SS14)</name>
    <dbReference type="NCBI Taxonomy" id="990650"/>
    <lineage>
        <taxon>Eukaryota</taxon>
        <taxon>Fungi</taxon>
        <taxon>Dikarya</taxon>
        <taxon>Basidiomycota</taxon>
        <taxon>Agaricomycotina</taxon>
        <taxon>Agaricomycetes</taxon>
        <taxon>Phallomycetidae</taxon>
        <taxon>Geastrales</taxon>
        <taxon>Sphaerobolaceae</taxon>
        <taxon>Sphaerobolus</taxon>
    </lineage>
</organism>
<dbReference type="InterPro" id="IPR036237">
    <property type="entry name" value="Xyl_isomerase-like_sf"/>
</dbReference>
<sequence>MSLESIKKCYATPSAGMHPSHTLPMKLRAIAEAGFPLAEISFPELQEYAKQKAENVGGTFAAINDNGEGDVDKAVDAAKEIKGLTDELGIKIIVMHPFTGIEGEKDPEKRAAAFARAKTWFKVLKALGCQTMQLGSNKNEGISDSFETMANDLRELADLAAQENPPIRIAYEMWAWGTYVNTWRHTWEICRLVDRDNFFLCLDTFQICAQGYADPTRPDGISTEAKDFNASLEALSSTIPPSKILYLQISDASHVNPSELVKEAKDQGMRPLYMWSNKYRPLPYAKKWNVYLPVNDVVEAVLKTGWRGPWSYEVFFEQDMAKDDPGVPQRWTREAAECHEKILEEMRRRGLK</sequence>
<protein>
    <recommendedName>
        <fullName evidence="1">Xylose isomerase-like TIM barrel domain-containing protein</fullName>
    </recommendedName>
</protein>
<gene>
    <name evidence="2" type="ORF">M422DRAFT_209897</name>
</gene>
<dbReference type="Proteomes" id="UP000054279">
    <property type="component" value="Unassembled WGS sequence"/>
</dbReference>
<dbReference type="InterPro" id="IPR013022">
    <property type="entry name" value="Xyl_isomerase-like_TIM-brl"/>
</dbReference>
<evidence type="ECO:0000313" key="3">
    <source>
        <dbReference type="Proteomes" id="UP000054279"/>
    </source>
</evidence>
<dbReference type="Gene3D" id="3.20.20.150">
    <property type="entry name" value="Divalent-metal-dependent TIM barrel enzymes"/>
    <property type="match status" value="1"/>
</dbReference>
<dbReference type="PANTHER" id="PTHR12110:SF56">
    <property type="entry name" value="DEHYDRATASE, PUTATIVE (AFU_ORTHOLOGUE AFUA_6G08740)-RELATED"/>
    <property type="match status" value="1"/>
</dbReference>
<dbReference type="PANTHER" id="PTHR12110">
    <property type="entry name" value="HYDROXYPYRUVATE ISOMERASE"/>
    <property type="match status" value="1"/>
</dbReference>
<accession>A0A0C9VPZ5</accession>
<dbReference type="EMBL" id="KN837145">
    <property type="protein sequence ID" value="KIJ40275.1"/>
    <property type="molecule type" value="Genomic_DNA"/>
</dbReference>
<dbReference type="OrthoDB" id="5360893at2759"/>
<evidence type="ECO:0000313" key="2">
    <source>
        <dbReference type="EMBL" id="KIJ40275.1"/>
    </source>
</evidence>